<dbReference type="GO" id="GO:0030123">
    <property type="term" value="C:AP-3 adaptor complex"/>
    <property type="evidence" value="ECO:0007669"/>
    <property type="project" value="InterPro"/>
</dbReference>
<proteinExistence type="inferred from homology"/>
<evidence type="ECO:0000313" key="9">
    <source>
        <dbReference type="Proteomes" id="UP000230423"/>
    </source>
</evidence>
<keyword evidence="4" id="KW-0677">Repeat</keyword>
<dbReference type="AlphaFoldDB" id="A0A2G9TK44"/>
<sequence>MSGHILSVYVQNIGKLYSTLLSKAEKEDDWDAIESLDNLMLSKLADFELAEHLEAQERACTLMALLRVIEAAHSRREKIAGDVARLYEGELNPVAAKAQRKVPVPDGLDLDQWIGEQWQDTPESSEESDVDTTFGQPVPRIRSEFTSFGVVPQYEDEPKLGEKPRKSKKKVVVLVHQD</sequence>
<accession>A0A2G9TK44</accession>
<protein>
    <submittedName>
        <fullName evidence="8">Uncharacterized protein</fullName>
    </submittedName>
</protein>
<dbReference type="PANTHER" id="PTHR22781">
    <property type="entry name" value="DELTA ADAPTIN-RELATED"/>
    <property type="match status" value="1"/>
</dbReference>
<keyword evidence="6" id="KW-0472">Membrane</keyword>
<dbReference type="GO" id="GO:0048499">
    <property type="term" value="P:synaptic vesicle membrane organization"/>
    <property type="evidence" value="ECO:0007669"/>
    <property type="project" value="TreeGrafter"/>
</dbReference>
<evidence type="ECO:0000256" key="5">
    <source>
        <dbReference type="ARBA" id="ARBA00022927"/>
    </source>
</evidence>
<evidence type="ECO:0000256" key="6">
    <source>
        <dbReference type="ARBA" id="ARBA00023136"/>
    </source>
</evidence>
<dbReference type="GO" id="GO:1904115">
    <property type="term" value="C:axon cytoplasm"/>
    <property type="evidence" value="ECO:0007669"/>
    <property type="project" value="GOC"/>
</dbReference>
<keyword evidence="3" id="KW-0813">Transport</keyword>
<dbReference type="GO" id="GO:0006896">
    <property type="term" value="P:Golgi to vacuole transport"/>
    <property type="evidence" value="ECO:0007669"/>
    <property type="project" value="TreeGrafter"/>
</dbReference>
<dbReference type="EMBL" id="KZ370646">
    <property type="protein sequence ID" value="PIO58334.1"/>
    <property type="molecule type" value="Genomic_DNA"/>
</dbReference>
<evidence type="ECO:0000313" key="8">
    <source>
        <dbReference type="EMBL" id="PIO58334.1"/>
    </source>
</evidence>
<dbReference type="InterPro" id="IPR017105">
    <property type="entry name" value="AP3_complex_dsu"/>
</dbReference>
<dbReference type="Proteomes" id="UP000230423">
    <property type="component" value="Unassembled WGS sequence"/>
</dbReference>
<evidence type="ECO:0000256" key="7">
    <source>
        <dbReference type="SAM" id="MobiDB-lite"/>
    </source>
</evidence>
<evidence type="ECO:0000256" key="3">
    <source>
        <dbReference type="ARBA" id="ARBA00022448"/>
    </source>
</evidence>
<reference evidence="8 9" key="1">
    <citation type="submission" date="2015-09" db="EMBL/GenBank/DDBJ databases">
        <title>Draft genome of the parasitic nematode Teladorsagia circumcincta isolate WARC Sus (inbred).</title>
        <authorList>
            <person name="Mitreva M."/>
        </authorList>
    </citation>
    <scope>NUCLEOTIDE SEQUENCE [LARGE SCALE GENOMIC DNA]</scope>
    <source>
        <strain evidence="8 9">S</strain>
    </source>
</reference>
<comment type="subcellular location">
    <subcellularLocation>
        <location evidence="1">Endomembrane system</location>
    </subcellularLocation>
</comment>
<name>A0A2G9TK44_TELCI</name>
<feature type="region of interest" description="Disordered" evidence="7">
    <location>
        <begin position="118"/>
        <end position="137"/>
    </location>
</feature>
<keyword evidence="9" id="KW-1185">Reference proteome</keyword>
<dbReference type="GO" id="GO:0006623">
    <property type="term" value="P:protein targeting to vacuole"/>
    <property type="evidence" value="ECO:0007669"/>
    <property type="project" value="TreeGrafter"/>
</dbReference>
<keyword evidence="5" id="KW-0653">Protein transport</keyword>
<evidence type="ECO:0000256" key="1">
    <source>
        <dbReference type="ARBA" id="ARBA00004308"/>
    </source>
</evidence>
<evidence type="ECO:0000256" key="2">
    <source>
        <dbReference type="ARBA" id="ARBA00006613"/>
    </source>
</evidence>
<evidence type="ECO:0000256" key="4">
    <source>
        <dbReference type="ARBA" id="ARBA00022737"/>
    </source>
</evidence>
<dbReference type="GO" id="GO:0016182">
    <property type="term" value="P:synaptic vesicle budding from endosome"/>
    <property type="evidence" value="ECO:0007669"/>
    <property type="project" value="TreeGrafter"/>
</dbReference>
<dbReference type="OrthoDB" id="10264595at2759"/>
<dbReference type="GO" id="GO:0098943">
    <property type="term" value="P:neurotransmitter receptor transport, postsynaptic endosome to lysosome"/>
    <property type="evidence" value="ECO:0007669"/>
    <property type="project" value="TreeGrafter"/>
</dbReference>
<dbReference type="PANTHER" id="PTHR22781:SF12">
    <property type="entry name" value="AP-3 COMPLEX SUBUNIT DELTA-1"/>
    <property type="match status" value="1"/>
</dbReference>
<comment type="similarity">
    <text evidence="2">Belongs to the adaptor complexes large subunit family.</text>
</comment>
<dbReference type="GO" id="GO:0048490">
    <property type="term" value="P:anterograde synaptic vesicle transport"/>
    <property type="evidence" value="ECO:0007669"/>
    <property type="project" value="TreeGrafter"/>
</dbReference>
<gene>
    <name evidence="8" type="ORF">TELCIR_20233</name>
</gene>
<dbReference type="GO" id="GO:0043195">
    <property type="term" value="C:terminal bouton"/>
    <property type="evidence" value="ECO:0007669"/>
    <property type="project" value="TreeGrafter"/>
</dbReference>
<dbReference type="GO" id="GO:0098830">
    <property type="term" value="C:presynaptic endosome"/>
    <property type="evidence" value="ECO:0007669"/>
    <property type="project" value="TreeGrafter"/>
</dbReference>
<feature type="region of interest" description="Disordered" evidence="7">
    <location>
        <begin position="156"/>
        <end position="178"/>
    </location>
</feature>
<organism evidence="8 9">
    <name type="scientific">Teladorsagia circumcincta</name>
    <name type="common">Brown stomach worm</name>
    <name type="synonym">Ostertagia circumcincta</name>
    <dbReference type="NCBI Taxonomy" id="45464"/>
    <lineage>
        <taxon>Eukaryota</taxon>
        <taxon>Metazoa</taxon>
        <taxon>Ecdysozoa</taxon>
        <taxon>Nematoda</taxon>
        <taxon>Chromadorea</taxon>
        <taxon>Rhabditida</taxon>
        <taxon>Rhabditina</taxon>
        <taxon>Rhabditomorpha</taxon>
        <taxon>Strongyloidea</taxon>
        <taxon>Trichostrongylidae</taxon>
        <taxon>Teladorsagia</taxon>
    </lineage>
</organism>
<dbReference type="GO" id="GO:0010008">
    <property type="term" value="C:endosome membrane"/>
    <property type="evidence" value="ECO:0007669"/>
    <property type="project" value="TreeGrafter"/>
</dbReference>